<dbReference type="OrthoDB" id="7190719at2"/>
<reference evidence="1 2" key="1">
    <citation type="submission" date="2017-10" db="EMBL/GenBank/DDBJ databases">
        <title>Genome sequence of Caulobacter mirabilis FWC38.</title>
        <authorList>
            <person name="Fiebig A."/>
            <person name="Crosson S."/>
        </authorList>
    </citation>
    <scope>NUCLEOTIDE SEQUENCE [LARGE SCALE GENOMIC DNA]</scope>
    <source>
        <strain evidence="1 2">FWC 38</strain>
    </source>
</reference>
<evidence type="ECO:0008006" key="3">
    <source>
        <dbReference type="Google" id="ProtNLM"/>
    </source>
</evidence>
<dbReference type="KEGG" id="cmb:CSW64_12630"/>
<evidence type="ECO:0000313" key="2">
    <source>
        <dbReference type="Proteomes" id="UP000228945"/>
    </source>
</evidence>
<sequence>MSHTEQHNGYAVVVQRAADRWSWAINDVDANIAASGEAADRETAWRTGVVAADVIGRLQRARRRAV</sequence>
<dbReference type="EMBL" id="CP024201">
    <property type="protein sequence ID" value="ATQ43200.1"/>
    <property type="molecule type" value="Genomic_DNA"/>
</dbReference>
<name>A0A2D2AYW6_9CAUL</name>
<dbReference type="AlphaFoldDB" id="A0A2D2AYW6"/>
<protein>
    <recommendedName>
        <fullName evidence="3">DUF1508 domain-containing protein</fullName>
    </recommendedName>
</protein>
<gene>
    <name evidence="1" type="ORF">CSW64_12630</name>
</gene>
<organism evidence="1 2">
    <name type="scientific">Caulobacter mirabilis</name>
    <dbReference type="NCBI Taxonomy" id="69666"/>
    <lineage>
        <taxon>Bacteria</taxon>
        <taxon>Pseudomonadati</taxon>
        <taxon>Pseudomonadota</taxon>
        <taxon>Alphaproteobacteria</taxon>
        <taxon>Caulobacterales</taxon>
        <taxon>Caulobacteraceae</taxon>
        <taxon>Caulobacter</taxon>
    </lineage>
</organism>
<proteinExistence type="predicted"/>
<dbReference type="Proteomes" id="UP000228945">
    <property type="component" value="Chromosome"/>
</dbReference>
<evidence type="ECO:0000313" key="1">
    <source>
        <dbReference type="EMBL" id="ATQ43200.1"/>
    </source>
</evidence>
<dbReference type="RefSeq" id="WP_099622452.1">
    <property type="nucleotide sequence ID" value="NZ_CP024201.1"/>
</dbReference>
<keyword evidence="2" id="KW-1185">Reference proteome</keyword>
<accession>A0A2D2AYW6</accession>